<feature type="modified residue" description="N6-(pyridoxal phosphate)lysine" evidence="4">
    <location>
        <position position="146"/>
    </location>
</feature>
<keyword evidence="7" id="KW-1185">Reference proteome</keyword>
<comment type="similarity">
    <text evidence="4">Belongs to the serine/threonine dehydratase family. DsdA subfamily.</text>
</comment>
<dbReference type="PANTHER" id="PTHR48078:SF9">
    <property type="entry name" value="D-SERINE DEHYDRATASE"/>
    <property type="match status" value="1"/>
</dbReference>
<accession>A0A917UU16</accession>
<dbReference type="GO" id="GO:0030170">
    <property type="term" value="F:pyridoxal phosphate binding"/>
    <property type="evidence" value="ECO:0007669"/>
    <property type="project" value="InterPro"/>
</dbReference>
<dbReference type="NCBIfam" id="NF002823">
    <property type="entry name" value="PRK02991.1"/>
    <property type="match status" value="1"/>
</dbReference>
<sequence>MGESSFIMFGDMISCCEGNNIRNESKKKVFIIVYNQQALNDWQHQIPIMKDIMNLNPVLWLNPKLKNMNEIASLPLEGEDIKKAELLWQRFAPFLENEFPETADTKGMIESPLKRIDHMKEKYFSDMEGALYLKCDHALPIAGSIKARGGIYEVLQHAENLALEAGLVQKNDDYMKFSSKSFKSFFSQYSIGVGSTGNLGLSIGVISAKLGFNVSVYMSVDAKQWKKDLLRKKGAHVLEFQGDFSEAISAGREQTMADPKGYFVDDEDSENLFLGYSVAALRLKEQLYRENITVDADHPLFVYLPCGVGGSPGGITFGLKQVFGDHVHCFFAEPTHSPSVLIGLATREMDRVSVQDFGIDNRTEADGLAVGRPSRFATAISDQLVSGIYTIEDKELYRLLAMLADTEKIYLEPSATAGITGHRQIEPYVREHAIELSNATHIAWATGGSLVPEKDMEIFYNKGKRLI</sequence>
<dbReference type="Gene3D" id="3.40.50.1100">
    <property type="match status" value="2"/>
</dbReference>
<evidence type="ECO:0000259" key="5">
    <source>
        <dbReference type="Pfam" id="PF00291"/>
    </source>
</evidence>
<dbReference type="GO" id="GO:0009097">
    <property type="term" value="P:isoleucine biosynthetic process"/>
    <property type="evidence" value="ECO:0007669"/>
    <property type="project" value="TreeGrafter"/>
</dbReference>
<organism evidence="6 7">
    <name type="scientific">Lentibacillus kapialis</name>
    <dbReference type="NCBI Taxonomy" id="340214"/>
    <lineage>
        <taxon>Bacteria</taxon>
        <taxon>Bacillati</taxon>
        <taxon>Bacillota</taxon>
        <taxon>Bacilli</taxon>
        <taxon>Bacillales</taxon>
        <taxon>Bacillaceae</taxon>
        <taxon>Lentibacillus</taxon>
    </lineage>
</organism>
<comment type="catalytic activity">
    <reaction evidence="4">
        <text>D-serine = pyruvate + NH4(+)</text>
        <dbReference type="Rhea" id="RHEA:13977"/>
        <dbReference type="ChEBI" id="CHEBI:15361"/>
        <dbReference type="ChEBI" id="CHEBI:28938"/>
        <dbReference type="ChEBI" id="CHEBI:35247"/>
        <dbReference type="EC" id="4.3.1.18"/>
    </reaction>
</comment>
<dbReference type="InterPro" id="IPR011780">
    <property type="entry name" value="D_Ser_am_lyase"/>
</dbReference>
<dbReference type="GO" id="GO:0008721">
    <property type="term" value="F:D-serine ammonia-lyase activity"/>
    <property type="evidence" value="ECO:0007669"/>
    <property type="project" value="UniProtKB-EC"/>
</dbReference>
<reference evidence="6" key="2">
    <citation type="submission" date="2020-09" db="EMBL/GenBank/DDBJ databases">
        <authorList>
            <person name="Sun Q."/>
            <person name="Ohkuma M."/>
        </authorList>
    </citation>
    <scope>NUCLEOTIDE SEQUENCE</scope>
    <source>
        <strain evidence="6">JCM 12580</strain>
    </source>
</reference>
<dbReference type="GO" id="GO:0016836">
    <property type="term" value="F:hydro-lyase activity"/>
    <property type="evidence" value="ECO:0007669"/>
    <property type="project" value="UniProtKB-UniRule"/>
</dbReference>
<evidence type="ECO:0000256" key="2">
    <source>
        <dbReference type="ARBA" id="ARBA00022898"/>
    </source>
</evidence>
<keyword evidence="3 4" id="KW-0456">Lyase</keyword>
<evidence type="ECO:0000256" key="4">
    <source>
        <dbReference type="HAMAP-Rule" id="MF_01030"/>
    </source>
</evidence>
<gene>
    <name evidence="4 6" type="primary">dsdA</name>
    <name evidence="6" type="ORF">GCM10007063_04520</name>
</gene>
<dbReference type="GO" id="GO:0036088">
    <property type="term" value="P:D-serine catabolic process"/>
    <property type="evidence" value="ECO:0007669"/>
    <property type="project" value="TreeGrafter"/>
</dbReference>
<dbReference type="SUPFAM" id="SSF53686">
    <property type="entry name" value="Tryptophan synthase beta subunit-like PLP-dependent enzymes"/>
    <property type="match status" value="1"/>
</dbReference>
<dbReference type="Pfam" id="PF00291">
    <property type="entry name" value="PALP"/>
    <property type="match status" value="1"/>
</dbReference>
<feature type="domain" description="Tryptophan synthase beta chain-like PALP" evidence="5">
    <location>
        <begin position="124"/>
        <end position="421"/>
    </location>
</feature>
<dbReference type="InterPro" id="IPR050147">
    <property type="entry name" value="Ser/Thr_Dehydratase"/>
</dbReference>
<keyword evidence="2 4" id="KW-0663">Pyridoxal phosphate</keyword>
<comment type="cofactor">
    <cofactor evidence="1 4">
        <name>pyridoxal 5'-phosphate</name>
        <dbReference type="ChEBI" id="CHEBI:597326"/>
    </cofactor>
</comment>
<dbReference type="InterPro" id="IPR036052">
    <property type="entry name" value="TrpB-like_PALP_sf"/>
</dbReference>
<dbReference type="AlphaFoldDB" id="A0A917UU16"/>
<protein>
    <recommendedName>
        <fullName evidence="4">Probable D-serine dehydratase</fullName>
        <ecNumber evidence="4">4.3.1.18</ecNumber>
    </recommendedName>
    <alternativeName>
        <fullName evidence="4">D-serine deaminase</fullName>
        <shortName evidence="4">DSD</shortName>
    </alternativeName>
</protein>
<comment type="caution">
    <text evidence="6">The sequence shown here is derived from an EMBL/GenBank/DDBJ whole genome shotgun (WGS) entry which is preliminary data.</text>
</comment>
<dbReference type="HAMAP" id="MF_01030">
    <property type="entry name" value="D_Ser_dehydrat"/>
    <property type="match status" value="1"/>
</dbReference>
<evidence type="ECO:0000256" key="3">
    <source>
        <dbReference type="ARBA" id="ARBA00023239"/>
    </source>
</evidence>
<reference evidence="6" key="1">
    <citation type="journal article" date="2014" name="Int. J. Syst. Evol. Microbiol.">
        <title>Complete genome sequence of Corynebacterium casei LMG S-19264T (=DSM 44701T), isolated from a smear-ripened cheese.</title>
        <authorList>
            <consortium name="US DOE Joint Genome Institute (JGI-PGF)"/>
            <person name="Walter F."/>
            <person name="Albersmeier A."/>
            <person name="Kalinowski J."/>
            <person name="Ruckert C."/>
        </authorList>
    </citation>
    <scope>NUCLEOTIDE SEQUENCE</scope>
    <source>
        <strain evidence="6">JCM 12580</strain>
    </source>
</reference>
<proteinExistence type="inferred from homology"/>
<dbReference type="EC" id="4.3.1.18" evidence="4"/>
<dbReference type="Proteomes" id="UP000658382">
    <property type="component" value="Unassembled WGS sequence"/>
</dbReference>
<dbReference type="NCBIfam" id="TIGR02035">
    <property type="entry name" value="D_Ser_am_lyase"/>
    <property type="match status" value="1"/>
</dbReference>
<dbReference type="EMBL" id="BMNQ01000003">
    <property type="protein sequence ID" value="GGJ85080.1"/>
    <property type="molecule type" value="Genomic_DNA"/>
</dbReference>
<evidence type="ECO:0000256" key="1">
    <source>
        <dbReference type="ARBA" id="ARBA00001933"/>
    </source>
</evidence>
<name>A0A917UU16_9BACI</name>
<evidence type="ECO:0000313" key="7">
    <source>
        <dbReference type="Proteomes" id="UP000658382"/>
    </source>
</evidence>
<evidence type="ECO:0000313" key="6">
    <source>
        <dbReference type="EMBL" id="GGJ85080.1"/>
    </source>
</evidence>
<dbReference type="InterPro" id="IPR001926">
    <property type="entry name" value="TrpB-like_PALP"/>
</dbReference>
<dbReference type="PANTHER" id="PTHR48078">
    <property type="entry name" value="THREONINE DEHYDRATASE, MITOCHONDRIAL-RELATED"/>
    <property type="match status" value="1"/>
</dbReference>